<dbReference type="Proteomes" id="UP000681722">
    <property type="component" value="Unassembled WGS sequence"/>
</dbReference>
<keyword evidence="3" id="KW-1185">Reference proteome</keyword>
<dbReference type="EMBL" id="CAJOBC010071721">
    <property type="protein sequence ID" value="CAF4244776.1"/>
    <property type="molecule type" value="Genomic_DNA"/>
</dbReference>
<name>A0A815I691_9BILA</name>
<dbReference type="OrthoDB" id="10026072at2759"/>
<gene>
    <name evidence="1" type="ORF">GPM918_LOCUS31521</name>
    <name evidence="2" type="ORF">SRO942_LOCUS32170</name>
</gene>
<protein>
    <submittedName>
        <fullName evidence="1">Uncharacterized protein</fullName>
    </submittedName>
</protein>
<dbReference type="Proteomes" id="UP000663829">
    <property type="component" value="Unassembled WGS sequence"/>
</dbReference>
<evidence type="ECO:0000313" key="3">
    <source>
        <dbReference type="Proteomes" id="UP000663829"/>
    </source>
</evidence>
<dbReference type="AlphaFoldDB" id="A0A815I691"/>
<evidence type="ECO:0000313" key="1">
    <source>
        <dbReference type="EMBL" id="CAF1363995.1"/>
    </source>
</evidence>
<dbReference type="EMBL" id="CAJNOQ010015567">
    <property type="protein sequence ID" value="CAF1363995.1"/>
    <property type="molecule type" value="Genomic_DNA"/>
</dbReference>
<reference evidence="1" key="1">
    <citation type="submission" date="2021-02" db="EMBL/GenBank/DDBJ databases">
        <authorList>
            <person name="Nowell W R."/>
        </authorList>
    </citation>
    <scope>NUCLEOTIDE SEQUENCE</scope>
</reference>
<sequence>MNVNNNNDYEIHDDISISKQAENFEMENHLQPHKFECNPKFKSNDHKQGVKFIQEFLRLITNDFRKQNSIYSKPLGFETWWIDRNGDIQAITNEIDLYVYLCNEEHIPKEIEQIKITLHLPKHLSPQRSIMLKWVSYLISIEDMSEELNMKFESIYSIQESAGTKNSRSLNLRIDIQDRKEYNDILNNGIINLSGTIFNVDEYRLAPKLLICTINICTNLESDLCRRCSEDRNNDKDHKECEICCHHCGGNHLSTDYNCAVIKEYRSKVIFEIKHHPERLPPNVQLFIPSQYRDPRERSKVIYNNKVANHQSQIKQQQYNRNDNNAWPNLNFPFQNMSTTTFSIMNNNLNETIKQLVTT</sequence>
<accession>A0A815I691</accession>
<comment type="caution">
    <text evidence="1">The sequence shown here is derived from an EMBL/GenBank/DDBJ whole genome shotgun (WGS) entry which is preliminary data.</text>
</comment>
<proteinExistence type="predicted"/>
<evidence type="ECO:0000313" key="2">
    <source>
        <dbReference type="EMBL" id="CAF4244776.1"/>
    </source>
</evidence>
<organism evidence="1 3">
    <name type="scientific">Didymodactylos carnosus</name>
    <dbReference type="NCBI Taxonomy" id="1234261"/>
    <lineage>
        <taxon>Eukaryota</taxon>
        <taxon>Metazoa</taxon>
        <taxon>Spiralia</taxon>
        <taxon>Gnathifera</taxon>
        <taxon>Rotifera</taxon>
        <taxon>Eurotatoria</taxon>
        <taxon>Bdelloidea</taxon>
        <taxon>Philodinida</taxon>
        <taxon>Philodinidae</taxon>
        <taxon>Didymodactylos</taxon>
    </lineage>
</organism>